<dbReference type="InterPro" id="IPR016158">
    <property type="entry name" value="Cullin_homology"/>
</dbReference>
<sequence length="765" mass="89098">MLRTPRVYAPVHRLDEYFRRILNVVQSIITGASMNKREWQSCFNDIQAVMDCEEGLLLYDRIERLIEYHISKMFSDLRTLSYLDCRINVLSGALLKYTGDWLIFSKACQHLHQLLICLNKQLDGQMPLANRAYSIWKERLQKGLSMRLSDIAIQIITKNRKGMQQSDMQLCKDYINSLVMLDQQFPEMLMQNHAVEGLTHKRKVAESPVIELYVKNFERPFLKQSLQHFKSLVRNNFTRFDCSAYMERVLAKIGYESDLALKWLHRTTEPKIMRLCYDVFARSQLSIFNSVCRDYICNDSCHQQDLHHMYFLLQKVNGLDKLLEEFGAFVKKRAFDGMSSITASRGNLLSDPTEFVRVIVDLYKEYTEKIAKVFGSDQNFTAIFDQSLQAVVNHREPPSQTIRAPEILNRYIDTLMRKGSKLTDEEVESAVESSMIVFRYIEDKDLFKMQYEKMLSYRLIGSLSYALQLEEQMIIRMKEACGHDFVHKLSRMYSDIGTSATLTTQFSEDKSKRSAKQSIIFNAMILQSGAWPFSSPRLLASDQLQNTYEPPPILNCLLLEFEKFYSRNHVGRKIDWLFNHSTVDVRLKYLAKQYTVTMNVIQFSILLAFANRDNITIAELGTTLKITSQTTIKLLQGFVDSKILLSNYNSLNDAAVIRLNTNFSSQKSRFKIIVQQSTKNQEQGPAGDTKNLLQQDRKHLMECALVRIMKARKLMKHNELIDEAIGQMKRHFRPDVTFIKKTIESLIEKQFIRRTDVNSQYEYIV</sequence>
<protein>
    <submittedName>
        <fullName evidence="8">Cullin family domain-containing protein</fullName>
    </submittedName>
</protein>
<keyword evidence="9" id="KW-1185">Reference proteome</keyword>
<dbReference type="FunFam" id="1.10.10.10:FF:000014">
    <property type="entry name" value="Cullin 1"/>
    <property type="match status" value="1"/>
</dbReference>
<dbReference type="FunFam" id="1.20.1310.10:FF:000002">
    <property type="entry name" value="cullin-3 isoform X1"/>
    <property type="match status" value="1"/>
</dbReference>
<dbReference type="GO" id="GO:0006511">
    <property type="term" value="P:ubiquitin-dependent protein catabolic process"/>
    <property type="evidence" value="ECO:0007669"/>
    <property type="project" value="InterPro"/>
</dbReference>
<dbReference type="InterPro" id="IPR016159">
    <property type="entry name" value="Cullin_repeat-like_dom_sf"/>
</dbReference>
<dbReference type="EMBL" id="JAKKPZ010000443">
    <property type="protein sequence ID" value="KAI1695087.1"/>
    <property type="molecule type" value="Genomic_DNA"/>
</dbReference>
<dbReference type="Gene3D" id="1.20.1310.10">
    <property type="entry name" value="Cullin Repeats"/>
    <property type="match status" value="4"/>
</dbReference>
<dbReference type="PANTHER" id="PTHR11932">
    <property type="entry name" value="CULLIN"/>
    <property type="match status" value="1"/>
</dbReference>
<evidence type="ECO:0000256" key="3">
    <source>
        <dbReference type="ARBA" id="ARBA00022786"/>
    </source>
</evidence>
<dbReference type="InterPro" id="IPR001373">
    <property type="entry name" value="Cullin_N"/>
</dbReference>
<dbReference type="SMART" id="SM00182">
    <property type="entry name" value="CULLIN"/>
    <property type="match status" value="1"/>
</dbReference>
<name>A0AAD4MML1_9BILA</name>
<proteinExistence type="inferred from homology"/>
<keyword evidence="2" id="KW-1017">Isopeptide bond</keyword>
<evidence type="ECO:0000313" key="8">
    <source>
        <dbReference type="EMBL" id="KAI1695087.1"/>
    </source>
</evidence>
<dbReference type="InterPro" id="IPR036388">
    <property type="entry name" value="WH-like_DNA-bd_sf"/>
</dbReference>
<evidence type="ECO:0000256" key="6">
    <source>
        <dbReference type="RuleBase" id="RU003829"/>
    </source>
</evidence>
<dbReference type="SUPFAM" id="SSF75632">
    <property type="entry name" value="Cullin homology domain"/>
    <property type="match status" value="1"/>
</dbReference>
<dbReference type="GO" id="GO:0031625">
    <property type="term" value="F:ubiquitin protein ligase binding"/>
    <property type="evidence" value="ECO:0007669"/>
    <property type="project" value="InterPro"/>
</dbReference>
<organism evidence="8 9">
    <name type="scientific">Ditylenchus destructor</name>
    <dbReference type="NCBI Taxonomy" id="166010"/>
    <lineage>
        <taxon>Eukaryota</taxon>
        <taxon>Metazoa</taxon>
        <taxon>Ecdysozoa</taxon>
        <taxon>Nematoda</taxon>
        <taxon>Chromadorea</taxon>
        <taxon>Rhabditida</taxon>
        <taxon>Tylenchina</taxon>
        <taxon>Tylenchomorpha</taxon>
        <taxon>Sphaerularioidea</taxon>
        <taxon>Anguinidae</taxon>
        <taxon>Anguininae</taxon>
        <taxon>Ditylenchus</taxon>
    </lineage>
</organism>
<dbReference type="InterPro" id="IPR036390">
    <property type="entry name" value="WH_DNA-bd_sf"/>
</dbReference>
<dbReference type="Pfam" id="PF00888">
    <property type="entry name" value="Cullin"/>
    <property type="match status" value="1"/>
</dbReference>
<accession>A0AAD4MML1</accession>
<reference evidence="8" key="1">
    <citation type="submission" date="2022-01" db="EMBL/GenBank/DDBJ databases">
        <title>Genome Sequence Resource for Two Populations of Ditylenchus destructor, the Migratory Endoparasitic Phytonematode.</title>
        <authorList>
            <person name="Zhang H."/>
            <person name="Lin R."/>
            <person name="Xie B."/>
        </authorList>
    </citation>
    <scope>NUCLEOTIDE SEQUENCE</scope>
    <source>
        <strain evidence="8">BazhouSP</strain>
    </source>
</reference>
<dbReference type="SUPFAM" id="SSF46785">
    <property type="entry name" value="Winged helix' DNA-binding domain"/>
    <property type="match status" value="1"/>
</dbReference>
<dbReference type="AlphaFoldDB" id="A0AAD4MML1"/>
<dbReference type="InterPro" id="IPR045093">
    <property type="entry name" value="Cullin"/>
</dbReference>
<evidence type="ECO:0000313" key="9">
    <source>
        <dbReference type="Proteomes" id="UP001201812"/>
    </source>
</evidence>
<evidence type="ECO:0000256" key="2">
    <source>
        <dbReference type="ARBA" id="ARBA00022499"/>
    </source>
</evidence>
<dbReference type="InterPro" id="IPR036317">
    <property type="entry name" value="Cullin_homology_sf"/>
</dbReference>
<dbReference type="Gene3D" id="3.30.230.130">
    <property type="entry name" value="Cullin, Chain C, Domain 2"/>
    <property type="match status" value="1"/>
</dbReference>
<evidence type="ECO:0000256" key="4">
    <source>
        <dbReference type="ARBA" id="ARBA00022843"/>
    </source>
</evidence>
<feature type="domain" description="Cullin family profile" evidence="7">
    <location>
        <begin position="403"/>
        <end position="639"/>
    </location>
</feature>
<evidence type="ECO:0000256" key="5">
    <source>
        <dbReference type="PROSITE-ProRule" id="PRU00330"/>
    </source>
</evidence>
<dbReference type="Pfam" id="PF26557">
    <property type="entry name" value="Cullin_AB"/>
    <property type="match status" value="1"/>
</dbReference>
<keyword evidence="4" id="KW-0832">Ubl conjugation</keyword>
<dbReference type="Proteomes" id="UP001201812">
    <property type="component" value="Unassembled WGS sequence"/>
</dbReference>
<evidence type="ECO:0000256" key="1">
    <source>
        <dbReference type="ARBA" id="ARBA00006019"/>
    </source>
</evidence>
<comment type="similarity">
    <text evidence="1 5 6">Belongs to the cullin family.</text>
</comment>
<keyword evidence="3" id="KW-0833">Ubl conjugation pathway</keyword>
<comment type="caution">
    <text evidence="8">The sequence shown here is derived from an EMBL/GenBank/DDBJ whole genome shotgun (WGS) entry which is preliminary data.</text>
</comment>
<dbReference type="SMART" id="SM00884">
    <property type="entry name" value="Cullin_Nedd8"/>
    <property type="match status" value="1"/>
</dbReference>
<dbReference type="SUPFAM" id="SSF74788">
    <property type="entry name" value="Cullin repeat-like"/>
    <property type="match status" value="1"/>
</dbReference>
<dbReference type="PROSITE" id="PS50069">
    <property type="entry name" value="CULLIN_2"/>
    <property type="match status" value="1"/>
</dbReference>
<dbReference type="InterPro" id="IPR019559">
    <property type="entry name" value="Cullin_neddylation_domain"/>
</dbReference>
<evidence type="ECO:0000259" key="7">
    <source>
        <dbReference type="PROSITE" id="PS50069"/>
    </source>
</evidence>
<dbReference type="InterPro" id="IPR059120">
    <property type="entry name" value="Cullin-like_AB"/>
</dbReference>
<gene>
    <name evidence="8" type="ORF">DdX_19773</name>
</gene>
<dbReference type="Pfam" id="PF10557">
    <property type="entry name" value="Cullin_Nedd8"/>
    <property type="match status" value="1"/>
</dbReference>
<dbReference type="Gene3D" id="1.10.10.10">
    <property type="entry name" value="Winged helix-like DNA-binding domain superfamily/Winged helix DNA-binding domain"/>
    <property type="match status" value="1"/>
</dbReference>